<dbReference type="SUPFAM" id="SSF47323">
    <property type="entry name" value="Anticodon-binding domain of a subclass of class I aminoacyl-tRNA synthetases"/>
    <property type="match status" value="1"/>
</dbReference>
<dbReference type="InterPro" id="IPR036695">
    <property type="entry name" value="Arg-tRNA-synth_N_sf"/>
</dbReference>
<dbReference type="Proteomes" id="UP000789508">
    <property type="component" value="Unassembled WGS sequence"/>
</dbReference>
<dbReference type="PANTHER" id="PTHR11956:SF5">
    <property type="entry name" value="ARGININE--TRNA LIGASE, CYTOPLASMIC"/>
    <property type="match status" value="1"/>
</dbReference>
<comment type="caution">
    <text evidence="12">The sequence shown here is derived from an EMBL/GenBank/DDBJ whole genome shotgun (WGS) entry which is preliminary data.</text>
</comment>
<dbReference type="InterPro" id="IPR014729">
    <property type="entry name" value="Rossmann-like_a/b/a_fold"/>
</dbReference>
<dbReference type="Pfam" id="PF05746">
    <property type="entry name" value="DALR_1"/>
    <property type="match status" value="1"/>
</dbReference>
<keyword evidence="5 9" id="KW-0067">ATP-binding</keyword>
<comment type="catalytic activity">
    <reaction evidence="8">
        <text>tRNA(Arg) + L-arginine + ATP = L-arginyl-tRNA(Arg) + AMP + diphosphate</text>
        <dbReference type="Rhea" id="RHEA:20301"/>
        <dbReference type="Rhea" id="RHEA-COMP:9658"/>
        <dbReference type="Rhea" id="RHEA-COMP:9673"/>
        <dbReference type="ChEBI" id="CHEBI:30616"/>
        <dbReference type="ChEBI" id="CHEBI:32682"/>
        <dbReference type="ChEBI" id="CHEBI:33019"/>
        <dbReference type="ChEBI" id="CHEBI:78442"/>
        <dbReference type="ChEBI" id="CHEBI:78513"/>
        <dbReference type="ChEBI" id="CHEBI:456215"/>
        <dbReference type="EC" id="6.1.1.19"/>
    </reaction>
</comment>
<dbReference type="OrthoDB" id="6776644at2759"/>
<dbReference type="EC" id="6.1.1.19" evidence="2"/>
<dbReference type="InterPro" id="IPR009080">
    <property type="entry name" value="tRNAsynth_Ia_anticodon-bd"/>
</dbReference>
<dbReference type="InterPro" id="IPR008909">
    <property type="entry name" value="DALR_anticod-bd"/>
</dbReference>
<organism evidence="12 13">
    <name type="scientific">Ambispora leptoticha</name>
    <dbReference type="NCBI Taxonomy" id="144679"/>
    <lineage>
        <taxon>Eukaryota</taxon>
        <taxon>Fungi</taxon>
        <taxon>Fungi incertae sedis</taxon>
        <taxon>Mucoromycota</taxon>
        <taxon>Glomeromycotina</taxon>
        <taxon>Glomeromycetes</taxon>
        <taxon>Archaeosporales</taxon>
        <taxon>Ambisporaceae</taxon>
        <taxon>Ambispora</taxon>
    </lineage>
</organism>
<dbReference type="EMBL" id="CAJVPS010000595">
    <property type="protein sequence ID" value="CAG8497037.1"/>
    <property type="molecule type" value="Genomic_DNA"/>
</dbReference>
<evidence type="ECO:0000256" key="6">
    <source>
        <dbReference type="ARBA" id="ARBA00022917"/>
    </source>
</evidence>
<name>A0A9N9EWL5_9GLOM</name>
<dbReference type="SMART" id="SM00836">
    <property type="entry name" value="DALR_1"/>
    <property type="match status" value="1"/>
</dbReference>
<dbReference type="Gene3D" id="3.40.50.620">
    <property type="entry name" value="HUPs"/>
    <property type="match status" value="1"/>
</dbReference>
<dbReference type="AlphaFoldDB" id="A0A9N9EWL5"/>
<dbReference type="PANTHER" id="PTHR11956">
    <property type="entry name" value="ARGINYL-TRNA SYNTHETASE"/>
    <property type="match status" value="1"/>
</dbReference>
<dbReference type="InterPro" id="IPR001278">
    <property type="entry name" value="Arg-tRNA-ligase"/>
</dbReference>
<dbReference type="SMART" id="SM01016">
    <property type="entry name" value="Arg_tRNA_synt_N"/>
    <property type="match status" value="1"/>
</dbReference>
<dbReference type="GO" id="GO:0006420">
    <property type="term" value="P:arginyl-tRNA aminoacylation"/>
    <property type="evidence" value="ECO:0007669"/>
    <property type="project" value="InterPro"/>
</dbReference>
<keyword evidence="7 9" id="KW-0030">Aminoacyl-tRNA synthetase</keyword>
<dbReference type="Gene3D" id="3.30.1360.70">
    <property type="entry name" value="Arginyl tRNA synthetase N-terminal domain"/>
    <property type="match status" value="1"/>
</dbReference>
<keyword evidence="6 9" id="KW-0648">Protein biosynthesis</keyword>
<feature type="domain" description="DALR anticodon binding" evidence="10">
    <location>
        <begin position="282"/>
        <end position="400"/>
    </location>
</feature>
<feature type="domain" description="Arginyl tRNA synthetase N-terminal" evidence="11">
    <location>
        <begin position="2"/>
        <end position="74"/>
    </location>
</feature>
<gene>
    <name evidence="12" type="ORF">ALEPTO_LOCUS3285</name>
</gene>
<dbReference type="Pfam" id="PF00750">
    <property type="entry name" value="tRNA-synt_1d"/>
    <property type="match status" value="1"/>
</dbReference>
<dbReference type="Pfam" id="PF03485">
    <property type="entry name" value="Arg_tRNA_synt_N"/>
    <property type="match status" value="1"/>
</dbReference>
<keyword evidence="3 9" id="KW-0436">Ligase</keyword>
<keyword evidence="4 9" id="KW-0547">Nucleotide-binding</keyword>
<evidence type="ECO:0000313" key="13">
    <source>
        <dbReference type="Proteomes" id="UP000789508"/>
    </source>
</evidence>
<dbReference type="GO" id="GO:0005524">
    <property type="term" value="F:ATP binding"/>
    <property type="evidence" value="ECO:0007669"/>
    <property type="project" value="UniProtKB-KW"/>
</dbReference>
<dbReference type="GO" id="GO:0004814">
    <property type="term" value="F:arginine-tRNA ligase activity"/>
    <property type="evidence" value="ECO:0007669"/>
    <property type="project" value="UniProtKB-EC"/>
</dbReference>
<evidence type="ECO:0000256" key="4">
    <source>
        <dbReference type="ARBA" id="ARBA00022741"/>
    </source>
</evidence>
<keyword evidence="13" id="KW-1185">Reference proteome</keyword>
<evidence type="ECO:0000256" key="9">
    <source>
        <dbReference type="RuleBase" id="RU363038"/>
    </source>
</evidence>
<evidence type="ECO:0000313" key="12">
    <source>
        <dbReference type="EMBL" id="CAG8497037.1"/>
    </source>
</evidence>
<evidence type="ECO:0000259" key="11">
    <source>
        <dbReference type="SMART" id="SM01016"/>
    </source>
</evidence>
<dbReference type="Gene3D" id="1.10.730.10">
    <property type="entry name" value="Isoleucyl-tRNA Synthetase, Domain 1"/>
    <property type="match status" value="1"/>
</dbReference>
<proteinExistence type="inferred from homology"/>
<reference evidence="12" key="1">
    <citation type="submission" date="2021-06" db="EMBL/GenBank/DDBJ databases">
        <authorList>
            <person name="Kallberg Y."/>
            <person name="Tangrot J."/>
            <person name="Rosling A."/>
        </authorList>
    </citation>
    <scope>NUCLEOTIDE SEQUENCE</scope>
    <source>
        <strain evidence="12">FL130A</strain>
    </source>
</reference>
<evidence type="ECO:0000256" key="3">
    <source>
        <dbReference type="ARBA" id="ARBA00022598"/>
    </source>
</evidence>
<protein>
    <recommendedName>
        <fullName evidence="2">arginine--tRNA ligase</fullName>
        <ecNumber evidence="2">6.1.1.19</ecNumber>
    </recommendedName>
</protein>
<accession>A0A9N9EWL5</accession>
<dbReference type="InterPro" id="IPR035684">
    <property type="entry name" value="ArgRS_core"/>
</dbReference>
<dbReference type="SUPFAM" id="SSF52374">
    <property type="entry name" value="Nucleotidylyl transferase"/>
    <property type="match status" value="2"/>
</dbReference>
<dbReference type="SUPFAM" id="SSF55190">
    <property type="entry name" value="Arginyl-tRNA synthetase (ArgRS), N-terminal 'additional' domain"/>
    <property type="match status" value="1"/>
</dbReference>
<evidence type="ECO:0000259" key="10">
    <source>
        <dbReference type="SMART" id="SM00836"/>
    </source>
</evidence>
<sequence length="400" mass="46555">MKSLSNIKEKGLNTFLQWELPDAVKADFALVLALSISHKIKKNPLEVAHEIVKATACFNLEYTITKQGYINFRFPTAYYQQFFIETLAKEGQNFCGEKKGLRLNLEYVSTNPTGYLHLAHFRHAVIGNTLANVYQFGGYEVIREYYINDRGGQITSLVSSVYHFYHQIQNVSLPNLKKIEYSGHSSQELAQKLIENAWQLLGYDPGKLQIILVQMVNLLTKEGQTERFSKRAGNTIELEETLRYLEIDQLKFFLLEKEPNQPLSINAELLKENKEKTRLYYIQYAYARCHQIFQKAFQKNMGKISSRIDLLKEQNEREIFNLLVRFPLVLENIRAENKPHHLIYYLYELARTWQVYYQNSIILESKTPELTAQKLLLVKNIQIILKLGLDLMGITAPNIM</sequence>
<evidence type="ECO:0000256" key="7">
    <source>
        <dbReference type="ARBA" id="ARBA00023146"/>
    </source>
</evidence>
<dbReference type="PRINTS" id="PR01038">
    <property type="entry name" value="TRNASYNTHARG"/>
</dbReference>
<comment type="similarity">
    <text evidence="1 9">Belongs to the class-I aminoacyl-tRNA synthetase family.</text>
</comment>
<dbReference type="InterPro" id="IPR005148">
    <property type="entry name" value="Arg-tRNA-synth_N"/>
</dbReference>
<evidence type="ECO:0000256" key="8">
    <source>
        <dbReference type="ARBA" id="ARBA00049339"/>
    </source>
</evidence>
<dbReference type="GO" id="GO:0005737">
    <property type="term" value="C:cytoplasm"/>
    <property type="evidence" value="ECO:0007669"/>
    <property type="project" value="InterPro"/>
</dbReference>
<evidence type="ECO:0000256" key="2">
    <source>
        <dbReference type="ARBA" id="ARBA00012837"/>
    </source>
</evidence>
<evidence type="ECO:0000256" key="1">
    <source>
        <dbReference type="ARBA" id="ARBA00005594"/>
    </source>
</evidence>
<evidence type="ECO:0000256" key="5">
    <source>
        <dbReference type="ARBA" id="ARBA00022840"/>
    </source>
</evidence>